<dbReference type="SUPFAM" id="SSF49899">
    <property type="entry name" value="Concanavalin A-like lectins/glucanases"/>
    <property type="match status" value="1"/>
</dbReference>
<dbReference type="GeneID" id="81431340"/>
<dbReference type="InterPro" id="IPR013320">
    <property type="entry name" value="ConA-like_dom_sf"/>
</dbReference>
<evidence type="ECO:0000256" key="7">
    <source>
        <dbReference type="SAM" id="Phobius"/>
    </source>
</evidence>
<keyword evidence="5" id="KW-0449">Lipoprotein</keyword>
<dbReference type="GO" id="GO:0004553">
    <property type="term" value="F:hydrolase activity, hydrolyzing O-glycosyl compounds"/>
    <property type="evidence" value="ECO:0007669"/>
    <property type="project" value="InterPro"/>
</dbReference>
<proteinExistence type="inferred from homology"/>
<dbReference type="InterPro" id="IPR050546">
    <property type="entry name" value="Glycosyl_Hydrlase_16"/>
</dbReference>
<dbReference type="EMBL" id="JAPQKN010000007">
    <property type="protein sequence ID" value="KAJ5153562.1"/>
    <property type="molecule type" value="Genomic_DNA"/>
</dbReference>
<reference evidence="9" key="1">
    <citation type="submission" date="2022-11" db="EMBL/GenBank/DDBJ databases">
        <authorList>
            <person name="Petersen C."/>
        </authorList>
    </citation>
    <scope>NUCLEOTIDE SEQUENCE</scope>
    <source>
        <strain evidence="9">IBT 26290</strain>
    </source>
</reference>
<reference evidence="9" key="2">
    <citation type="journal article" date="2023" name="IMA Fungus">
        <title>Comparative genomic study of the Penicillium genus elucidates a diverse pangenome and 15 lateral gene transfer events.</title>
        <authorList>
            <person name="Petersen C."/>
            <person name="Sorensen T."/>
            <person name="Nielsen M.R."/>
            <person name="Sondergaard T.E."/>
            <person name="Sorensen J.L."/>
            <person name="Fitzpatrick D.A."/>
            <person name="Frisvad J.C."/>
            <person name="Nielsen K.L."/>
        </authorList>
    </citation>
    <scope>NUCLEOTIDE SEQUENCE</scope>
    <source>
        <strain evidence="9">IBT 26290</strain>
    </source>
</reference>
<evidence type="ECO:0000313" key="10">
    <source>
        <dbReference type="Proteomes" id="UP001149163"/>
    </source>
</evidence>
<name>A0A9W9LGL9_9EURO</name>
<dbReference type="Gene3D" id="2.60.120.200">
    <property type="match status" value="1"/>
</dbReference>
<dbReference type="GO" id="GO:0098552">
    <property type="term" value="C:side of membrane"/>
    <property type="evidence" value="ECO:0007669"/>
    <property type="project" value="UniProtKB-KW"/>
</dbReference>
<dbReference type="Pfam" id="PF00722">
    <property type="entry name" value="Glyco_hydro_16"/>
    <property type="match status" value="1"/>
</dbReference>
<organism evidence="9 10">
    <name type="scientific">Penicillium canariense</name>
    <dbReference type="NCBI Taxonomy" id="189055"/>
    <lineage>
        <taxon>Eukaryota</taxon>
        <taxon>Fungi</taxon>
        <taxon>Dikarya</taxon>
        <taxon>Ascomycota</taxon>
        <taxon>Pezizomycotina</taxon>
        <taxon>Eurotiomycetes</taxon>
        <taxon>Eurotiomycetidae</taxon>
        <taxon>Eurotiales</taxon>
        <taxon>Aspergillaceae</taxon>
        <taxon>Penicillium</taxon>
    </lineage>
</organism>
<evidence type="ECO:0000256" key="4">
    <source>
        <dbReference type="ARBA" id="ARBA00022622"/>
    </source>
</evidence>
<dbReference type="OrthoDB" id="4781at2759"/>
<feature type="compositionally biased region" description="Basic and acidic residues" evidence="6">
    <location>
        <begin position="1"/>
        <end position="10"/>
    </location>
</feature>
<feature type="domain" description="GH16" evidence="8">
    <location>
        <begin position="126"/>
        <end position="443"/>
    </location>
</feature>
<evidence type="ECO:0000259" key="8">
    <source>
        <dbReference type="PROSITE" id="PS51762"/>
    </source>
</evidence>
<dbReference type="PANTHER" id="PTHR10963">
    <property type="entry name" value="GLYCOSYL HYDROLASE-RELATED"/>
    <property type="match status" value="1"/>
</dbReference>
<sequence>MEKQHAEIRDPCLSPHDSLPIGSSSSQSIASAGKSRSYRFQSHLLDGEYERPWINDSKLRRTLLGNYIIWGFVGLSLLLSAYYNYAETKKVPKYQYCLLLDDQFSAVDTSVWNYEVQLNGFGTGEFDWTTTANSNAFVDAEGLHIIPTLTDETTPITNAEIFNGYTLNLTKAGGDGTCTGTTSAECSIRSNQTQNLVIPPVQSARLNTKGKKSIRYGRVEVVAKLPRGDWLWPAIWMMPVTDTYGPWPASGEIDIMESRGNGISYPKGGRNVMSSTLHWGPTSILDAFWRTTGGRPMQRGDYSDAFHTFGLVWSENQIYTYVDNPLSQVMVVDFPKSSTMWQRGHFSGDTVNSTILLDPWAQSGRPNAPFDQPFYLILNVAVGGTNGYFEDTVGDKPWSDAGPAASEFYKSVDKWLPTWPSGSEIAQRGMTIKSVKMWQQGPCS</sequence>
<keyword evidence="3" id="KW-1003">Cell membrane</keyword>
<dbReference type="RefSeq" id="XP_056539870.1">
    <property type="nucleotide sequence ID" value="XM_056692164.1"/>
</dbReference>
<evidence type="ECO:0000256" key="3">
    <source>
        <dbReference type="ARBA" id="ARBA00022475"/>
    </source>
</evidence>
<comment type="similarity">
    <text evidence="2">Belongs to the glycosyl hydrolase 16 family.</text>
</comment>
<dbReference type="PROSITE" id="PS51762">
    <property type="entry name" value="GH16_2"/>
    <property type="match status" value="1"/>
</dbReference>
<feature type="compositionally biased region" description="Low complexity" evidence="6">
    <location>
        <begin position="18"/>
        <end position="28"/>
    </location>
</feature>
<keyword evidence="7" id="KW-0472">Membrane</keyword>
<protein>
    <submittedName>
        <fullName evidence="9">Beta-1-3-glucan-binding protein</fullName>
    </submittedName>
</protein>
<comment type="subcellular location">
    <subcellularLocation>
        <location evidence="1">Cell membrane</location>
        <topology evidence="1">Lipid-anchor</topology>
        <topology evidence="1">GPI-anchor</topology>
    </subcellularLocation>
</comment>
<evidence type="ECO:0000313" key="9">
    <source>
        <dbReference type="EMBL" id="KAJ5153562.1"/>
    </source>
</evidence>
<dbReference type="AlphaFoldDB" id="A0A9W9LGL9"/>
<evidence type="ECO:0000256" key="5">
    <source>
        <dbReference type="ARBA" id="ARBA00023288"/>
    </source>
</evidence>
<dbReference type="GO" id="GO:0005886">
    <property type="term" value="C:plasma membrane"/>
    <property type="evidence" value="ECO:0007669"/>
    <property type="project" value="UniProtKB-SubCell"/>
</dbReference>
<feature type="transmembrane region" description="Helical" evidence="7">
    <location>
        <begin position="67"/>
        <end position="85"/>
    </location>
</feature>
<evidence type="ECO:0000256" key="1">
    <source>
        <dbReference type="ARBA" id="ARBA00004609"/>
    </source>
</evidence>
<keyword evidence="7" id="KW-0812">Transmembrane</keyword>
<dbReference type="GO" id="GO:0005975">
    <property type="term" value="P:carbohydrate metabolic process"/>
    <property type="evidence" value="ECO:0007669"/>
    <property type="project" value="InterPro"/>
</dbReference>
<gene>
    <name evidence="9" type="ORF">N7482_010040</name>
</gene>
<feature type="region of interest" description="Disordered" evidence="6">
    <location>
        <begin position="1"/>
        <end position="28"/>
    </location>
</feature>
<dbReference type="InterPro" id="IPR000757">
    <property type="entry name" value="Beta-glucanase-like"/>
</dbReference>
<dbReference type="Proteomes" id="UP001149163">
    <property type="component" value="Unassembled WGS sequence"/>
</dbReference>
<dbReference type="PANTHER" id="PTHR10963:SF55">
    <property type="entry name" value="GLYCOSIDE HYDROLASE FAMILY 16 PROTEIN"/>
    <property type="match status" value="1"/>
</dbReference>
<evidence type="ECO:0000256" key="2">
    <source>
        <dbReference type="ARBA" id="ARBA00006865"/>
    </source>
</evidence>
<keyword evidence="7" id="KW-1133">Transmembrane helix</keyword>
<accession>A0A9W9LGL9</accession>
<keyword evidence="10" id="KW-1185">Reference proteome</keyword>
<keyword evidence="4" id="KW-0336">GPI-anchor</keyword>
<comment type="caution">
    <text evidence="9">The sequence shown here is derived from an EMBL/GenBank/DDBJ whole genome shotgun (WGS) entry which is preliminary data.</text>
</comment>
<keyword evidence="4" id="KW-0325">Glycoprotein</keyword>
<evidence type="ECO:0000256" key="6">
    <source>
        <dbReference type="SAM" id="MobiDB-lite"/>
    </source>
</evidence>